<dbReference type="PANTHER" id="PTHR40661:SF1">
    <property type="entry name" value="HTH CRO_C1-TYPE DOMAIN-CONTAINING PROTEIN"/>
    <property type="match status" value="1"/>
</dbReference>
<gene>
    <name evidence="5" type="ORF">GCM10007424_23350</name>
</gene>
<organism evidence="5 6">
    <name type="scientific">Flavobacterium suaedae</name>
    <dbReference type="NCBI Taxonomy" id="1767027"/>
    <lineage>
        <taxon>Bacteria</taxon>
        <taxon>Pseudomonadati</taxon>
        <taxon>Bacteroidota</taxon>
        <taxon>Flavobacteriia</taxon>
        <taxon>Flavobacteriales</taxon>
        <taxon>Flavobacteriaceae</taxon>
        <taxon>Flavobacterium</taxon>
    </lineage>
</organism>
<dbReference type="Pfam" id="PF00717">
    <property type="entry name" value="Peptidase_S24"/>
    <property type="match status" value="1"/>
</dbReference>
<dbReference type="Gene3D" id="1.10.260.40">
    <property type="entry name" value="lambda repressor-like DNA-binding domains"/>
    <property type="match status" value="1"/>
</dbReference>
<dbReference type="InterPro" id="IPR036286">
    <property type="entry name" value="LexA/Signal_pep-like_sf"/>
</dbReference>
<dbReference type="RefSeq" id="WP_229665942.1">
    <property type="nucleotide sequence ID" value="NZ_BMJE01000006.1"/>
</dbReference>
<reference evidence="6" key="1">
    <citation type="journal article" date="2019" name="Int. J. Syst. Evol. Microbiol.">
        <title>The Global Catalogue of Microorganisms (GCM) 10K type strain sequencing project: providing services to taxonomists for standard genome sequencing and annotation.</title>
        <authorList>
            <consortium name="The Broad Institute Genomics Platform"/>
            <consortium name="The Broad Institute Genome Sequencing Center for Infectious Disease"/>
            <person name="Wu L."/>
            <person name="Ma J."/>
        </authorList>
    </citation>
    <scope>NUCLEOTIDE SEQUENCE [LARGE SCALE GENOMIC DNA]</scope>
    <source>
        <strain evidence="6">CGMCC 1.15461</strain>
    </source>
</reference>
<dbReference type="CDD" id="cd06529">
    <property type="entry name" value="S24_LexA-like"/>
    <property type="match status" value="1"/>
</dbReference>
<evidence type="ECO:0000256" key="1">
    <source>
        <dbReference type="ARBA" id="ARBA00023015"/>
    </source>
</evidence>
<dbReference type="EMBL" id="BMJE01000006">
    <property type="protein sequence ID" value="GGB82649.1"/>
    <property type="molecule type" value="Genomic_DNA"/>
</dbReference>
<keyword evidence="1" id="KW-0805">Transcription regulation</keyword>
<proteinExistence type="predicted"/>
<dbReference type="InterPro" id="IPR010982">
    <property type="entry name" value="Lambda_DNA-bd_dom_sf"/>
</dbReference>
<dbReference type="PANTHER" id="PTHR40661">
    <property type="match status" value="1"/>
</dbReference>
<accession>A0ABQ1K325</accession>
<evidence type="ECO:0000256" key="2">
    <source>
        <dbReference type="ARBA" id="ARBA00023125"/>
    </source>
</evidence>
<dbReference type="InterPro" id="IPR039418">
    <property type="entry name" value="LexA-like"/>
</dbReference>
<evidence type="ECO:0000313" key="5">
    <source>
        <dbReference type="EMBL" id="GGB82649.1"/>
    </source>
</evidence>
<evidence type="ECO:0000313" key="6">
    <source>
        <dbReference type="Proteomes" id="UP000615760"/>
    </source>
</evidence>
<evidence type="ECO:0000259" key="4">
    <source>
        <dbReference type="Pfam" id="PF00717"/>
    </source>
</evidence>
<dbReference type="Proteomes" id="UP000615760">
    <property type="component" value="Unassembled WGS sequence"/>
</dbReference>
<feature type="domain" description="Peptidase S24/S26A/S26B/S26C" evidence="4">
    <location>
        <begin position="108"/>
        <end position="228"/>
    </location>
</feature>
<keyword evidence="6" id="KW-1185">Reference proteome</keyword>
<dbReference type="InterPro" id="IPR015927">
    <property type="entry name" value="Peptidase_S24_S26A/B/C"/>
</dbReference>
<comment type="caution">
    <text evidence="5">The sequence shown here is derived from an EMBL/GenBank/DDBJ whole genome shotgun (WGS) entry which is preliminary data.</text>
</comment>
<keyword evidence="3" id="KW-0804">Transcription</keyword>
<name>A0ABQ1K325_9FLAO</name>
<protein>
    <submittedName>
        <fullName evidence="5">Transcriptional regulator</fullName>
    </submittedName>
</protein>
<evidence type="ECO:0000256" key="3">
    <source>
        <dbReference type="ARBA" id="ARBA00023163"/>
    </source>
</evidence>
<sequence>MSKKTNFFDNLIQLCDYKGIKNMGELSKLLGYKSAEKLYRLERDKNNSPSYQIILDLSNLFEEVDLNWLLTGKGSMIKNADISEKYMSEPVSVYSLKTDNMQQHQSIPLYNLEATAGVVTLFRDSKETKPIDHIQIPNLPKCDGAVYVTGDSMYPLLKSGDIVMYKQMHDIKNGLIYGEMYIISIDYDGDEIVSVKWLQKSEKGDDWIKLVSENQHHPDRDIELSRVRALALVKASIRVNSMS</sequence>
<dbReference type="Gene3D" id="2.10.109.10">
    <property type="entry name" value="Umud Fragment, subunit A"/>
    <property type="match status" value="1"/>
</dbReference>
<dbReference type="SUPFAM" id="SSF51306">
    <property type="entry name" value="LexA/Signal peptidase"/>
    <property type="match status" value="1"/>
</dbReference>
<keyword evidence="2" id="KW-0238">DNA-binding</keyword>